<sequence>MSIRHIEKAVVGECHVSKDLVVKLPYNLVVIASHTTEMDKEKGMEIQPDRNHGESTSLITQEKPTRQPDHGSKIPSELMKQIISIFPQQVNHIAA</sequence>
<gene>
    <name evidence="1" type="ORF">MILVUS5_LOCUS7218</name>
</gene>
<reference evidence="1" key="1">
    <citation type="submission" date="2023-10" db="EMBL/GenBank/DDBJ databases">
        <authorList>
            <person name="Rodriguez Cubillos JULIANA M."/>
            <person name="De Vega J."/>
        </authorList>
    </citation>
    <scope>NUCLEOTIDE SEQUENCE</scope>
</reference>
<comment type="caution">
    <text evidence="1">The sequence shown here is derived from an EMBL/GenBank/DDBJ whole genome shotgun (WGS) entry which is preliminary data.</text>
</comment>
<protein>
    <submittedName>
        <fullName evidence="1">Uncharacterized protein</fullName>
    </submittedName>
</protein>
<name>A0ACB0IWY7_TRIPR</name>
<evidence type="ECO:0000313" key="1">
    <source>
        <dbReference type="EMBL" id="CAJ2636760.1"/>
    </source>
</evidence>
<keyword evidence="2" id="KW-1185">Reference proteome</keyword>
<dbReference type="Proteomes" id="UP001177021">
    <property type="component" value="Unassembled WGS sequence"/>
</dbReference>
<evidence type="ECO:0000313" key="2">
    <source>
        <dbReference type="Proteomes" id="UP001177021"/>
    </source>
</evidence>
<organism evidence="1 2">
    <name type="scientific">Trifolium pratense</name>
    <name type="common">Red clover</name>
    <dbReference type="NCBI Taxonomy" id="57577"/>
    <lineage>
        <taxon>Eukaryota</taxon>
        <taxon>Viridiplantae</taxon>
        <taxon>Streptophyta</taxon>
        <taxon>Embryophyta</taxon>
        <taxon>Tracheophyta</taxon>
        <taxon>Spermatophyta</taxon>
        <taxon>Magnoliopsida</taxon>
        <taxon>eudicotyledons</taxon>
        <taxon>Gunneridae</taxon>
        <taxon>Pentapetalae</taxon>
        <taxon>rosids</taxon>
        <taxon>fabids</taxon>
        <taxon>Fabales</taxon>
        <taxon>Fabaceae</taxon>
        <taxon>Papilionoideae</taxon>
        <taxon>50 kb inversion clade</taxon>
        <taxon>NPAAA clade</taxon>
        <taxon>Hologalegina</taxon>
        <taxon>IRL clade</taxon>
        <taxon>Trifolieae</taxon>
        <taxon>Trifolium</taxon>
    </lineage>
</organism>
<proteinExistence type="predicted"/>
<dbReference type="EMBL" id="CASHSV030000013">
    <property type="protein sequence ID" value="CAJ2636760.1"/>
    <property type="molecule type" value="Genomic_DNA"/>
</dbReference>
<accession>A0ACB0IWY7</accession>